<dbReference type="InterPro" id="IPR006089">
    <property type="entry name" value="Acyl-CoA_DH_CS"/>
</dbReference>
<dbReference type="EMBL" id="CP001390">
    <property type="protein sequence ID" value="ACM20545.1"/>
    <property type="molecule type" value="Genomic_DNA"/>
</dbReference>
<evidence type="ECO:0000313" key="13">
    <source>
        <dbReference type="EMBL" id="ACM20545.1"/>
    </source>
</evidence>
<dbReference type="Pfam" id="PF02771">
    <property type="entry name" value="Acyl-CoA_dh_N"/>
    <property type="match status" value="1"/>
</dbReference>
<dbReference type="GO" id="GO:0003995">
    <property type="term" value="F:acyl-CoA dehydrogenase activity"/>
    <property type="evidence" value="ECO:0007669"/>
    <property type="project" value="InterPro"/>
</dbReference>
<dbReference type="FunFam" id="2.40.110.10:FF:000001">
    <property type="entry name" value="Acyl-CoA dehydrogenase, mitochondrial"/>
    <property type="match status" value="1"/>
</dbReference>
<dbReference type="InterPro" id="IPR009075">
    <property type="entry name" value="AcylCo_DH/oxidase_C"/>
</dbReference>
<sequence>MKHLTEEQRLTLEMVRDVAIREIAPRAQELDEKSLFPEHARDLFAQLGLLNPLLPAAYGGTEMGIATVVLILEEISRVCASTALLLIGQFDGMLPIIHGGSPALKEKFLPRFSGESKLLTALGATEPNAGSDLLNMKTRAERKGDKYVINGQKCFITNGSVADITVVYAYTDPSKGAKGISAFVVERGTPGLIYGRDEVKMGMRGSINSELFFENMEIPAENLIGEEGTGFANLMQTLSVNRIFCAAQAVGIAQGALEIAMNHARERVQFGNTIAHLTPIQFMIADMATAVEASRLLTRKAAQLVDEHDKKAVVFGGMAKTFASDTAMQVTTDAVQVLGGSGYMKENNVERMMRDAKLTQIYTGTNQITRMVTGRALLFQ</sequence>
<feature type="domain" description="Acyl-CoA oxidase/dehydrogenase middle" evidence="11">
    <location>
        <begin position="121"/>
        <end position="216"/>
    </location>
</feature>
<evidence type="ECO:0000259" key="12">
    <source>
        <dbReference type="Pfam" id="PF02771"/>
    </source>
</evidence>
<dbReference type="InterPro" id="IPR037069">
    <property type="entry name" value="AcylCoA_DH/ox_N_sf"/>
</dbReference>
<dbReference type="RefSeq" id="WP_012647274.1">
    <property type="nucleotide sequence ID" value="NC_011979.1"/>
</dbReference>
<accession>B9M9H3</accession>
<feature type="domain" description="Acyl-CoA dehydrogenase/oxidase C-terminal" evidence="10">
    <location>
        <begin position="228"/>
        <end position="378"/>
    </location>
</feature>
<organism evidence="13 14">
    <name type="scientific">Geotalea daltonii (strain DSM 22248 / JCM 15807 / FRC-32)</name>
    <name type="common">Geobacter daltonii</name>
    <dbReference type="NCBI Taxonomy" id="316067"/>
    <lineage>
        <taxon>Bacteria</taxon>
        <taxon>Pseudomonadati</taxon>
        <taxon>Thermodesulfobacteriota</taxon>
        <taxon>Desulfuromonadia</taxon>
        <taxon>Geobacterales</taxon>
        <taxon>Geobacteraceae</taxon>
        <taxon>Geotalea</taxon>
    </lineage>
</organism>
<evidence type="ECO:0000259" key="10">
    <source>
        <dbReference type="Pfam" id="PF00441"/>
    </source>
</evidence>
<keyword evidence="6 9" id="KW-0560">Oxidoreductase</keyword>
<feature type="domain" description="Acyl-CoA dehydrogenase/oxidase N-terminal" evidence="12">
    <location>
        <begin position="5"/>
        <end position="112"/>
    </location>
</feature>
<dbReference type="SUPFAM" id="SSF47203">
    <property type="entry name" value="Acyl-CoA dehydrogenase C-terminal domain-like"/>
    <property type="match status" value="1"/>
</dbReference>
<evidence type="ECO:0000256" key="2">
    <source>
        <dbReference type="ARBA" id="ARBA00009347"/>
    </source>
</evidence>
<dbReference type="STRING" id="316067.Geob_2191"/>
<dbReference type="Proteomes" id="UP000007721">
    <property type="component" value="Chromosome"/>
</dbReference>
<evidence type="ECO:0000256" key="7">
    <source>
        <dbReference type="ARBA" id="ARBA00066362"/>
    </source>
</evidence>
<dbReference type="Pfam" id="PF00441">
    <property type="entry name" value="Acyl-CoA_dh_1"/>
    <property type="match status" value="1"/>
</dbReference>
<evidence type="ECO:0000313" key="14">
    <source>
        <dbReference type="Proteomes" id="UP000007721"/>
    </source>
</evidence>
<dbReference type="FunFam" id="1.20.140.10:FF:000004">
    <property type="entry name" value="Acyl-CoA dehydrogenase FadE25"/>
    <property type="match status" value="1"/>
</dbReference>
<reference evidence="13 14" key="1">
    <citation type="submission" date="2009-01" db="EMBL/GenBank/DDBJ databases">
        <title>Complete sequence of Geobacter sp. FRC-32.</title>
        <authorList>
            <consortium name="US DOE Joint Genome Institute"/>
            <person name="Lucas S."/>
            <person name="Copeland A."/>
            <person name="Lapidus A."/>
            <person name="Glavina del Rio T."/>
            <person name="Dalin E."/>
            <person name="Tice H."/>
            <person name="Bruce D."/>
            <person name="Goodwin L."/>
            <person name="Pitluck S."/>
            <person name="Saunders E."/>
            <person name="Brettin T."/>
            <person name="Detter J.C."/>
            <person name="Han C."/>
            <person name="Larimer F."/>
            <person name="Land M."/>
            <person name="Hauser L."/>
            <person name="Kyrpides N."/>
            <person name="Ovchinnikova G."/>
            <person name="Kostka J."/>
            <person name="Richardson P."/>
        </authorList>
    </citation>
    <scope>NUCLEOTIDE SEQUENCE [LARGE SCALE GENOMIC DNA]</scope>
    <source>
        <strain evidence="14">DSM 22248 / JCM 15807 / FRC-32</strain>
    </source>
</reference>
<comment type="cofactor">
    <cofactor evidence="1 9">
        <name>FAD</name>
        <dbReference type="ChEBI" id="CHEBI:57692"/>
    </cofactor>
</comment>
<comment type="similarity">
    <text evidence="2 9">Belongs to the acyl-CoA dehydrogenase family.</text>
</comment>
<dbReference type="PIRSF" id="PIRSF016578">
    <property type="entry name" value="HsaA"/>
    <property type="match status" value="1"/>
</dbReference>
<evidence type="ECO:0000256" key="3">
    <source>
        <dbReference type="ARBA" id="ARBA00011881"/>
    </source>
</evidence>
<dbReference type="eggNOG" id="COG1960">
    <property type="taxonomic scope" value="Bacteria"/>
</dbReference>
<dbReference type="InterPro" id="IPR009100">
    <property type="entry name" value="AcylCoA_DH/oxidase_NM_dom_sf"/>
</dbReference>
<protein>
    <recommendedName>
        <fullName evidence="8">Cyclohex-1-ene-1-carbonyl-CoA dehydrogenase</fullName>
        <ecNumber evidence="7">1.3.8.10</ecNumber>
    </recommendedName>
</protein>
<keyword evidence="5 9" id="KW-0274">FAD</keyword>
<dbReference type="EC" id="1.3.8.10" evidence="7"/>
<comment type="subunit">
    <text evidence="3">Homotetramer.</text>
</comment>
<evidence type="ECO:0000256" key="6">
    <source>
        <dbReference type="ARBA" id="ARBA00023002"/>
    </source>
</evidence>
<evidence type="ECO:0000259" key="11">
    <source>
        <dbReference type="Pfam" id="PF02770"/>
    </source>
</evidence>
<proteinExistence type="inferred from homology"/>
<dbReference type="InterPro" id="IPR006091">
    <property type="entry name" value="Acyl-CoA_Oxase/DH_mid-dom"/>
</dbReference>
<keyword evidence="4 9" id="KW-0285">Flavoprotein</keyword>
<dbReference type="InterPro" id="IPR046373">
    <property type="entry name" value="Acyl-CoA_Oxase/DH_mid-dom_sf"/>
</dbReference>
<dbReference type="OrthoDB" id="9765339at2"/>
<evidence type="ECO:0000256" key="4">
    <source>
        <dbReference type="ARBA" id="ARBA00022630"/>
    </source>
</evidence>
<dbReference type="Gene3D" id="1.20.140.10">
    <property type="entry name" value="Butyryl-CoA Dehydrogenase, subunit A, domain 3"/>
    <property type="match status" value="1"/>
</dbReference>
<keyword evidence="14" id="KW-1185">Reference proteome</keyword>
<dbReference type="HOGENOM" id="CLU_018204_0_2_7"/>
<evidence type="ECO:0000256" key="8">
    <source>
        <dbReference type="ARBA" id="ARBA00072305"/>
    </source>
</evidence>
<dbReference type="AlphaFoldDB" id="B9M9H3"/>
<evidence type="ECO:0000256" key="9">
    <source>
        <dbReference type="RuleBase" id="RU362125"/>
    </source>
</evidence>
<dbReference type="PROSITE" id="PS00073">
    <property type="entry name" value="ACYL_COA_DH_2"/>
    <property type="match status" value="1"/>
</dbReference>
<dbReference type="PANTHER" id="PTHR43884">
    <property type="entry name" value="ACYL-COA DEHYDROGENASE"/>
    <property type="match status" value="1"/>
</dbReference>
<dbReference type="InterPro" id="IPR036250">
    <property type="entry name" value="AcylCo_DH-like_C"/>
</dbReference>
<evidence type="ECO:0000256" key="1">
    <source>
        <dbReference type="ARBA" id="ARBA00001974"/>
    </source>
</evidence>
<dbReference type="Pfam" id="PF02770">
    <property type="entry name" value="Acyl-CoA_dh_M"/>
    <property type="match status" value="1"/>
</dbReference>
<dbReference type="SUPFAM" id="SSF56645">
    <property type="entry name" value="Acyl-CoA dehydrogenase NM domain-like"/>
    <property type="match status" value="1"/>
</dbReference>
<evidence type="ECO:0000256" key="5">
    <source>
        <dbReference type="ARBA" id="ARBA00022827"/>
    </source>
</evidence>
<dbReference type="InterPro" id="IPR013786">
    <property type="entry name" value="AcylCoA_DH/ox_N"/>
</dbReference>
<name>B9M9H3_GEODF</name>
<dbReference type="KEGG" id="geo:Geob_2191"/>
<gene>
    <name evidence="13" type="ordered locus">Geob_2191</name>
</gene>
<dbReference type="PANTHER" id="PTHR43884:SF12">
    <property type="entry name" value="ISOVALERYL-COA DEHYDROGENASE, MITOCHONDRIAL-RELATED"/>
    <property type="match status" value="1"/>
</dbReference>
<dbReference type="Gene3D" id="2.40.110.10">
    <property type="entry name" value="Butyryl-CoA Dehydrogenase, subunit A, domain 2"/>
    <property type="match status" value="1"/>
</dbReference>
<dbReference type="Gene3D" id="1.10.540.10">
    <property type="entry name" value="Acyl-CoA dehydrogenase/oxidase, N-terminal domain"/>
    <property type="match status" value="1"/>
</dbReference>
<dbReference type="GO" id="GO:0050660">
    <property type="term" value="F:flavin adenine dinucleotide binding"/>
    <property type="evidence" value="ECO:0007669"/>
    <property type="project" value="InterPro"/>
</dbReference>